<evidence type="ECO:0000313" key="5">
    <source>
        <dbReference type="Proteomes" id="UP000621454"/>
    </source>
</evidence>
<proteinExistence type="predicted"/>
<protein>
    <recommendedName>
        <fullName evidence="3">DUF6286 domain-containing protein</fullName>
    </recommendedName>
</protein>
<feature type="region of interest" description="Disordered" evidence="1">
    <location>
        <begin position="174"/>
        <end position="206"/>
    </location>
</feature>
<reference evidence="4" key="2">
    <citation type="submission" date="2020-09" db="EMBL/GenBank/DDBJ databases">
        <authorList>
            <person name="Sun Q."/>
            <person name="Zhou Y."/>
        </authorList>
    </citation>
    <scope>NUCLEOTIDE SEQUENCE</scope>
    <source>
        <strain evidence="4">CGMCC 1.12827</strain>
    </source>
</reference>
<evidence type="ECO:0000256" key="2">
    <source>
        <dbReference type="SAM" id="Phobius"/>
    </source>
</evidence>
<dbReference type="Proteomes" id="UP000621454">
    <property type="component" value="Unassembled WGS sequence"/>
</dbReference>
<dbReference type="EMBL" id="BMGC01000016">
    <property type="protein sequence ID" value="GGB35248.1"/>
    <property type="molecule type" value="Genomic_DNA"/>
</dbReference>
<evidence type="ECO:0000259" key="3">
    <source>
        <dbReference type="Pfam" id="PF19803"/>
    </source>
</evidence>
<reference evidence="4" key="1">
    <citation type="journal article" date="2014" name="Int. J. Syst. Evol. Microbiol.">
        <title>Complete genome sequence of Corynebacterium casei LMG S-19264T (=DSM 44701T), isolated from a smear-ripened cheese.</title>
        <authorList>
            <consortium name="US DOE Joint Genome Institute (JGI-PGF)"/>
            <person name="Walter F."/>
            <person name="Albersmeier A."/>
            <person name="Kalinowski J."/>
            <person name="Ruckert C."/>
        </authorList>
    </citation>
    <scope>NUCLEOTIDE SEQUENCE</scope>
    <source>
        <strain evidence="4">CGMCC 1.12827</strain>
    </source>
</reference>
<accession>A0A916T910</accession>
<keyword evidence="2" id="KW-0812">Transmembrane</keyword>
<evidence type="ECO:0000313" key="4">
    <source>
        <dbReference type="EMBL" id="GGB35248.1"/>
    </source>
</evidence>
<feature type="transmembrane region" description="Helical" evidence="2">
    <location>
        <begin position="63"/>
        <end position="85"/>
    </location>
</feature>
<feature type="domain" description="DUF6286" evidence="3">
    <location>
        <begin position="73"/>
        <end position="169"/>
    </location>
</feature>
<dbReference type="Pfam" id="PF19803">
    <property type="entry name" value="DUF6286"/>
    <property type="match status" value="1"/>
</dbReference>
<gene>
    <name evidence="4" type="ORF">GCM10011489_24100</name>
</gene>
<keyword evidence="5" id="KW-1185">Reference proteome</keyword>
<dbReference type="InterPro" id="IPR046253">
    <property type="entry name" value="DUF6286"/>
</dbReference>
<feature type="transmembrane region" description="Helical" evidence="2">
    <location>
        <begin position="12"/>
        <end position="32"/>
    </location>
</feature>
<name>A0A916T910_9ACTN</name>
<comment type="caution">
    <text evidence="4">The sequence shown here is derived from an EMBL/GenBank/DDBJ whole genome shotgun (WGS) entry which is preliminary data.</text>
</comment>
<keyword evidence="2" id="KW-0472">Membrane</keyword>
<evidence type="ECO:0000256" key="1">
    <source>
        <dbReference type="SAM" id="MobiDB-lite"/>
    </source>
</evidence>
<dbReference type="AlphaFoldDB" id="A0A916T910"/>
<sequence length="206" mass="22101">MKSLKTPTALPSAVYYGTIIAIGFLALAAIAVHDLIIEAGWISGTEWYAAAFRWFGHISWSTWMWVAAIALVVVGLILVCSSLLLRRRTHVGIYDEWTWTRRGDLARRASAVARTVDSVHKAHTVVGRRRATVRIVTTDAAASDEVSSKVTQALSGTVKPLKVTVKTRVIPVTTDAHHGTSDSDTSTGTSSTGTGTGTEHTTEVSA</sequence>
<organism evidence="4 5">
    <name type="scientific">Gordonia jinhuaensis</name>
    <dbReference type="NCBI Taxonomy" id="1517702"/>
    <lineage>
        <taxon>Bacteria</taxon>
        <taxon>Bacillati</taxon>
        <taxon>Actinomycetota</taxon>
        <taxon>Actinomycetes</taxon>
        <taxon>Mycobacteriales</taxon>
        <taxon>Gordoniaceae</taxon>
        <taxon>Gordonia</taxon>
    </lineage>
</organism>
<keyword evidence="2" id="KW-1133">Transmembrane helix</keyword>
<feature type="compositionally biased region" description="Low complexity" evidence="1">
    <location>
        <begin position="182"/>
        <end position="199"/>
    </location>
</feature>